<evidence type="ECO:0000259" key="2">
    <source>
        <dbReference type="PROSITE" id="PS50943"/>
    </source>
</evidence>
<name>K1THH4_9ZZZZ</name>
<dbReference type="PANTHER" id="PTHR46558">
    <property type="entry name" value="TRACRIPTIONAL REGULATORY PROTEIN-RELATED-RELATED"/>
    <property type="match status" value="1"/>
</dbReference>
<comment type="caution">
    <text evidence="3">The sequence shown here is derived from an EMBL/GenBank/DDBJ whole genome shotgun (WGS) entry which is preliminary data.</text>
</comment>
<sequence>MILEVVKNDFSEKLQLIRKNRGLTLEELAEKLSVSRQAVAKWKSGQVYPEITNLIQISNLLDAGSAEVFCTILHWCFPGLFPKYRGEITLTGKRQGSRNYRDRIIGMAKHILSGLYFLL</sequence>
<dbReference type="CDD" id="cd00093">
    <property type="entry name" value="HTH_XRE"/>
    <property type="match status" value="1"/>
</dbReference>
<dbReference type="AlphaFoldDB" id="K1THH4"/>
<feature type="domain" description="HTH cro/C1-type" evidence="2">
    <location>
        <begin position="14"/>
        <end position="69"/>
    </location>
</feature>
<dbReference type="PANTHER" id="PTHR46558:SF13">
    <property type="entry name" value="HTH-TYPE TRANSCRIPTIONAL REGULATOR IMMR"/>
    <property type="match status" value="1"/>
</dbReference>
<protein>
    <submittedName>
        <fullName evidence="3">Transcriptional regulator</fullName>
    </submittedName>
</protein>
<dbReference type="SUPFAM" id="SSF47413">
    <property type="entry name" value="lambda repressor-like DNA-binding domains"/>
    <property type="match status" value="1"/>
</dbReference>
<accession>K1THH4</accession>
<dbReference type="InterPro" id="IPR001387">
    <property type="entry name" value="Cro/C1-type_HTH"/>
</dbReference>
<evidence type="ECO:0000256" key="1">
    <source>
        <dbReference type="ARBA" id="ARBA00023125"/>
    </source>
</evidence>
<dbReference type="InterPro" id="IPR010982">
    <property type="entry name" value="Lambda_DNA-bd_dom_sf"/>
</dbReference>
<gene>
    <name evidence="3" type="ORF">LEA_08401</name>
</gene>
<dbReference type="Pfam" id="PF01381">
    <property type="entry name" value="HTH_3"/>
    <property type="match status" value="1"/>
</dbReference>
<evidence type="ECO:0000313" key="3">
    <source>
        <dbReference type="EMBL" id="EKC69228.1"/>
    </source>
</evidence>
<reference evidence="3" key="1">
    <citation type="journal article" date="2013" name="Environ. Microbiol.">
        <title>Microbiota from the distal guts of lean and obese adolescents exhibit partial functional redundancy besides clear differences in community structure.</title>
        <authorList>
            <person name="Ferrer M."/>
            <person name="Ruiz A."/>
            <person name="Lanza F."/>
            <person name="Haange S.B."/>
            <person name="Oberbach A."/>
            <person name="Till H."/>
            <person name="Bargiela R."/>
            <person name="Campoy C."/>
            <person name="Segura M.T."/>
            <person name="Richter M."/>
            <person name="von Bergen M."/>
            <person name="Seifert J."/>
            <person name="Suarez A."/>
        </authorList>
    </citation>
    <scope>NUCLEOTIDE SEQUENCE</scope>
</reference>
<dbReference type="GO" id="GO:0003677">
    <property type="term" value="F:DNA binding"/>
    <property type="evidence" value="ECO:0007669"/>
    <property type="project" value="UniProtKB-KW"/>
</dbReference>
<dbReference type="Gene3D" id="1.10.260.40">
    <property type="entry name" value="lambda repressor-like DNA-binding domains"/>
    <property type="match status" value="1"/>
</dbReference>
<dbReference type="PROSITE" id="PS50943">
    <property type="entry name" value="HTH_CROC1"/>
    <property type="match status" value="1"/>
</dbReference>
<proteinExistence type="predicted"/>
<keyword evidence="1" id="KW-0238">DNA-binding</keyword>
<organism evidence="3">
    <name type="scientific">human gut metagenome</name>
    <dbReference type="NCBI Taxonomy" id="408170"/>
    <lineage>
        <taxon>unclassified sequences</taxon>
        <taxon>metagenomes</taxon>
        <taxon>organismal metagenomes</taxon>
    </lineage>
</organism>
<dbReference type="SMART" id="SM00530">
    <property type="entry name" value="HTH_XRE"/>
    <property type="match status" value="1"/>
</dbReference>
<feature type="non-terminal residue" evidence="3">
    <location>
        <position position="119"/>
    </location>
</feature>
<dbReference type="EMBL" id="AJWY01005587">
    <property type="protein sequence ID" value="EKC69228.1"/>
    <property type="molecule type" value="Genomic_DNA"/>
</dbReference>